<dbReference type="PROSITE" id="PS00036">
    <property type="entry name" value="BZIP_BASIC"/>
    <property type="match status" value="1"/>
</dbReference>
<feature type="domain" description="BZIP" evidence="6">
    <location>
        <begin position="502"/>
        <end position="565"/>
    </location>
</feature>
<dbReference type="Proteomes" id="UP001283361">
    <property type="component" value="Unassembled WGS sequence"/>
</dbReference>
<proteinExistence type="predicted"/>
<comment type="caution">
    <text evidence="7">The sequence shown here is derived from an EMBL/GenBank/DDBJ whole genome shotgun (WGS) entry which is preliminary data.</text>
</comment>
<feature type="coiled-coil region" evidence="4">
    <location>
        <begin position="527"/>
        <end position="561"/>
    </location>
</feature>
<evidence type="ECO:0000256" key="3">
    <source>
        <dbReference type="ARBA" id="ARBA00023163"/>
    </source>
</evidence>
<keyword evidence="2" id="KW-0238">DNA-binding</keyword>
<dbReference type="EMBL" id="JAWDGP010007852">
    <property type="protein sequence ID" value="KAK3702561.1"/>
    <property type="molecule type" value="Genomic_DNA"/>
</dbReference>
<feature type="compositionally biased region" description="Low complexity" evidence="5">
    <location>
        <begin position="433"/>
        <end position="446"/>
    </location>
</feature>
<dbReference type="SMART" id="SM00338">
    <property type="entry name" value="BRLZ"/>
    <property type="match status" value="1"/>
</dbReference>
<feature type="compositionally biased region" description="Polar residues" evidence="5">
    <location>
        <begin position="210"/>
        <end position="230"/>
    </location>
</feature>
<name>A0AAE1CKB5_9GAST</name>
<gene>
    <name evidence="7" type="ORF">RRG08_042554</name>
</gene>
<keyword evidence="8" id="KW-1185">Reference proteome</keyword>
<evidence type="ECO:0000256" key="4">
    <source>
        <dbReference type="SAM" id="Coils"/>
    </source>
</evidence>
<keyword evidence="1" id="KW-0805">Transcription regulation</keyword>
<dbReference type="AlphaFoldDB" id="A0AAE1CKB5"/>
<dbReference type="InterPro" id="IPR004827">
    <property type="entry name" value="bZIP"/>
</dbReference>
<feature type="compositionally biased region" description="Polar residues" evidence="5">
    <location>
        <begin position="194"/>
        <end position="203"/>
    </location>
</feature>
<dbReference type="SUPFAM" id="SSF57959">
    <property type="entry name" value="Leucine zipper domain"/>
    <property type="match status" value="1"/>
</dbReference>
<dbReference type="CDD" id="cd14692">
    <property type="entry name" value="bZIP_ATF4"/>
    <property type="match status" value="1"/>
</dbReference>
<evidence type="ECO:0000256" key="2">
    <source>
        <dbReference type="ARBA" id="ARBA00023125"/>
    </source>
</evidence>
<dbReference type="GO" id="GO:0000978">
    <property type="term" value="F:RNA polymerase II cis-regulatory region sequence-specific DNA binding"/>
    <property type="evidence" value="ECO:0007669"/>
    <property type="project" value="TreeGrafter"/>
</dbReference>
<feature type="region of interest" description="Disordered" evidence="5">
    <location>
        <begin position="379"/>
        <end position="404"/>
    </location>
</feature>
<evidence type="ECO:0000256" key="5">
    <source>
        <dbReference type="SAM" id="MobiDB-lite"/>
    </source>
</evidence>
<protein>
    <recommendedName>
        <fullName evidence="6">BZIP domain-containing protein</fullName>
    </recommendedName>
</protein>
<reference evidence="7" key="1">
    <citation type="journal article" date="2023" name="G3 (Bethesda)">
        <title>A reference genome for the long-term kleptoplast-retaining sea slug Elysia crispata morphotype clarki.</title>
        <authorList>
            <person name="Eastman K.E."/>
            <person name="Pendleton A.L."/>
            <person name="Shaikh M.A."/>
            <person name="Suttiyut T."/>
            <person name="Ogas R."/>
            <person name="Tomko P."/>
            <person name="Gavelis G."/>
            <person name="Widhalm J.R."/>
            <person name="Wisecaver J.H."/>
        </authorList>
    </citation>
    <scope>NUCLEOTIDE SEQUENCE</scope>
    <source>
        <strain evidence="7">ECLA1</strain>
    </source>
</reference>
<dbReference type="Pfam" id="PF07716">
    <property type="entry name" value="bZIP_2"/>
    <property type="match status" value="1"/>
</dbReference>
<evidence type="ECO:0000256" key="1">
    <source>
        <dbReference type="ARBA" id="ARBA00023015"/>
    </source>
</evidence>
<evidence type="ECO:0000313" key="7">
    <source>
        <dbReference type="EMBL" id="KAK3702561.1"/>
    </source>
</evidence>
<dbReference type="InterPro" id="IPR000837">
    <property type="entry name" value="AP-1"/>
</dbReference>
<evidence type="ECO:0000259" key="6">
    <source>
        <dbReference type="PROSITE" id="PS50217"/>
    </source>
</evidence>
<feature type="region of interest" description="Disordered" evidence="5">
    <location>
        <begin position="1"/>
        <end position="20"/>
    </location>
</feature>
<evidence type="ECO:0000313" key="8">
    <source>
        <dbReference type="Proteomes" id="UP001283361"/>
    </source>
</evidence>
<dbReference type="GO" id="GO:0000981">
    <property type="term" value="F:DNA-binding transcription factor activity, RNA polymerase II-specific"/>
    <property type="evidence" value="ECO:0007669"/>
    <property type="project" value="TreeGrafter"/>
</dbReference>
<sequence>MSPMEPNSERPSFVSPAPFSNSAISVTAPVLTEDTISSPEPTGVEPIPVFTSSMGCPPIDISAPNPESAQAFFDPADSFGFQDISQSGRVNAQRVFQYDAPHQNNNNVYANANCSALFVEKKNLFLPCPSVYTEGQHQKAISKAFHSTRCLRRQHIVNQCRHDPVRYRAGGSSSSSICSRSSSSSPGTSRRYSNASLGKLSTSTDEDMSLNPSTPNTPITPLTPSETNGETLKDVTIFNFPVTNSHMNLSGTDSSINSQLSCSYGRLPLDLDIDDDDDVFSNDISTIPATISSLPVSPQDTTVTDCCNIRNHQYRANDNLYSFSNKTALTTAGTTTTTTTTSQNVNCATDAAFLSSTFLSHHQHNNICHMTQCHNDEKKGDAGLIPQASSSSSTESMSPSHDPLPAVLSAALQVCETGELGQSRDSNNNESSALNGGLNPTPNPNPALLSAALEAYQSGQITPLLKHELKWVIQLRRLSLGKDEMEVSFDPPTVAQMSDAEMTRAERRRKQNRIAARKFRQKRKSVEEQLVQTIQALKETNSSLEQKAEQLRGEKQALMEFMADHLLVCPFLSQLQLENLAIGDDPAS</sequence>
<dbReference type="InterPro" id="IPR046347">
    <property type="entry name" value="bZIP_sf"/>
</dbReference>
<dbReference type="PANTHER" id="PTHR23351:SF24">
    <property type="entry name" value="ACTIVATING TRANSCRIPTION FACTOR 3-RELATED"/>
    <property type="match status" value="1"/>
</dbReference>
<keyword evidence="3" id="KW-0804">Transcription</keyword>
<feature type="compositionally biased region" description="Polar residues" evidence="5">
    <location>
        <begin position="423"/>
        <end position="432"/>
    </location>
</feature>
<feature type="region of interest" description="Disordered" evidence="5">
    <location>
        <begin position="418"/>
        <end position="446"/>
    </location>
</feature>
<organism evidence="7 8">
    <name type="scientific">Elysia crispata</name>
    <name type="common">lettuce slug</name>
    <dbReference type="NCBI Taxonomy" id="231223"/>
    <lineage>
        <taxon>Eukaryota</taxon>
        <taxon>Metazoa</taxon>
        <taxon>Spiralia</taxon>
        <taxon>Lophotrochozoa</taxon>
        <taxon>Mollusca</taxon>
        <taxon>Gastropoda</taxon>
        <taxon>Heterobranchia</taxon>
        <taxon>Euthyneura</taxon>
        <taxon>Panpulmonata</taxon>
        <taxon>Sacoglossa</taxon>
        <taxon>Placobranchoidea</taxon>
        <taxon>Plakobranchidae</taxon>
        <taxon>Elysia</taxon>
    </lineage>
</organism>
<dbReference type="GO" id="GO:0005634">
    <property type="term" value="C:nucleus"/>
    <property type="evidence" value="ECO:0007669"/>
    <property type="project" value="TreeGrafter"/>
</dbReference>
<dbReference type="PANTHER" id="PTHR23351">
    <property type="entry name" value="FOS TRANSCRIPTION FACTOR-RELATED"/>
    <property type="match status" value="1"/>
</dbReference>
<feature type="compositionally biased region" description="Low complexity" evidence="5">
    <location>
        <begin position="170"/>
        <end position="193"/>
    </location>
</feature>
<feature type="compositionally biased region" description="Low complexity" evidence="5">
    <location>
        <begin position="389"/>
        <end position="400"/>
    </location>
</feature>
<dbReference type="Gene3D" id="1.20.5.170">
    <property type="match status" value="1"/>
</dbReference>
<feature type="region of interest" description="Disordered" evidence="5">
    <location>
        <begin position="167"/>
        <end position="230"/>
    </location>
</feature>
<dbReference type="PROSITE" id="PS50217">
    <property type="entry name" value="BZIP"/>
    <property type="match status" value="1"/>
</dbReference>
<keyword evidence="4" id="KW-0175">Coiled coil</keyword>
<accession>A0AAE1CKB5</accession>